<organism evidence="2 3">
    <name type="scientific">Catenulispora yoronensis</name>
    <dbReference type="NCBI Taxonomy" id="450799"/>
    <lineage>
        <taxon>Bacteria</taxon>
        <taxon>Bacillati</taxon>
        <taxon>Actinomycetota</taxon>
        <taxon>Actinomycetes</taxon>
        <taxon>Catenulisporales</taxon>
        <taxon>Catenulisporaceae</taxon>
        <taxon>Catenulispora</taxon>
    </lineage>
</organism>
<protein>
    <submittedName>
        <fullName evidence="2">Uncharacterized protein</fullName>
    </submittedName>
</protein>
<evidence type="ECO:0000313" key="3">
    <source>
        <dbReference type="Proteomes" id="UP001500751"/>
    </source>
</evidence>
<sequence length="64" mass="6268">MKVVPVATSLAGAGTTTLGKVAAAIAGAGEPSTPPKPVAATTTAASRALRIRDRSRLETARPGA</sequence>
<evidence type="ECO:0000256" key="1">
    <source>
        <dbReference type="SAM" id="MobiDB-lite"/>
    </source>
</evidence>
<evidence type="ECO:0000313" key="2">
    <source>
        <dbReference type="EMBL" id="GAA2035166.1"/>
    </source>
</evidence>
<feature type="region of interest" description="Disordered" evidence="1">
    <location>
        <begin position="28"/>
        <end position="47"/>
    </location>
</feature>
<reference evidence="3" key="1">
    <citation type="journal article" date="2019" name="Int. J. Syst. Evol. Microbiol.">
        <title>The Global Catalogue of Microorganisms (GCM) 10K type strain sequencing project: providing services to taxonomists for standard genome sequencing and annotation.</title>
        <authorList>
            <consortium name="The Broad Institute Genomics Platform"/>
            <consortium name="The Broad Institute Genome Sequencing Center for Infectious Disease"/>
            <person name="Wu L."/>
            <person name="Ma J."/>
        </authorList>
    </citation>
    <scope>NUCLEOTIDE SEQUENCE [LARGE SCALE GENOMIC DNA]</scope>
    <source>
        <strain evidence="3">JCM 16014</strain>
    </source>
</reference>
<name>A0ABP5FVR0_9ACTN</name>
<accession>A0ABP5FVR0</accession>
<keyword evidence="3" id="KW-1185">Reference proteome</keyword>
<dbReference type="EMBL" id="BAAAQN010000022">
    <property type="protein sequence ID" value="GAA2035166.1"/>
    <property type="molecule type" value="Genomic_DNA"/>
</dbReference>
<gene>
    <name evidence="2" type="ORF">GCM10009839_39790</name>
</gene>
<comment type="caution">
    <text evidence="2">The sequence shown here is derived from an EMBL/GenBank/DDBJ whole genome shotgun (WGS) entry which is preliminary data.</text>
</comment>
<dbReference type="Proteomes" id="UP001500751">
    <property type="component" value="Unassembled WGS sequence"/>
</dbReference>
<proteinExistence type="predicted"/>